<protein>
    <submittedName>
        <fullName evidence="1">Uncharacterized protein</fullName>
    </submittedName>
</protein>
<proteinExistence type="predicted"/>
<dbReference type="AlphaFoldDB" id="A0ABC8REB8"/>
<dbReference type="Proteomes" id="UP001642360">
    <property type="component" value="Unassembled WGS sequence"/>
</dbReference>
<organism evidence="1 2">
    <name type="scientific">Ilex paraguariensis</name>
    <name type="common">yerba mate</name>
    <dbReference type="NCBI Taxonomy" id="185542"/>
    <lineage>
        <taxon>Eukaryota</taxon>
        <taxon>Viridiplantae</taxon>
        <taxon>Streptophyta</taxon>
        <taxon>Embryophyta</taxon>
        <taxon>Tracheophyta</taxon>
        <taxon>Spermatophyta</taxon>
        <taxon>Magnoliopsida</taxon>
        <taxon>eudicotyledons</taxon>
        <taxon>Gunneridae</taxon>
        <taxon>Pentapetalae</taxon>
        <taxon>asterids</taxon>
        <taxon>campanulids</taxon>
        <taxon>Aquifoliales</taxon>
        <taxon>Aquifoliaceae</taxon>
        <taxon>Ilex</taxon>
    </lineage>
</organism>
<keyword evidence="2" id="KW-1185">Reference proteome</keyword>
<gene>
    <name evidence="1" type="ORF">ILEXP_LOCUS10790</name>
</gene>
<name>A0ABC8REB8_9AQUA</name>
<evidence type="ECO:0000313" key="1">
    <source>
        <dbReference type="EMBL" id="CAK9143093.1"/>
    </source>
</evidence>
<accession>A0ABC8REB8</accession>
<sequence length="209" mass="23946">MDGYGHTRGGYTYTTRKGWDSHTENWYQTSNSGNGYVGVSEVRERPITTGYSTTYSPNTNEESYFTQTETVIECVPVPTITKYKYEVKDHGVKNDKWSRRSSLVHDRPQKVEVYVHQVPTATEFTYSYPTEMEIFEDYSVYNDEWHSPASAVREEFISKIQTEVSQPTRPGFWRESANSTSHNGTAITTTTFSGTSLSSTRKGCLYRKN</sequence>
<evidence type="ECO:0000313" key="2">
    <source>
        <dbReference type="Proteomes" id="UP001642360"/>
    </source>
</evidence>
<reference evidence="1 2" key="1">
    <citation type="submission" date="2024-02" db="EMBL/GenBank/DDBJ databases">
        <authorList>
            <person name="Vignale AGUSTIN F."/>
            <person name="Sosa J E."/>
            <person name="Modenutti C."/>
        </authorList>
    </citation>
    <scope>NUCLEOTIDE SEQUENCE [LARGE SCALE GENOMIC DNA]</scope>
</reference>
<comment type="caution">
    <text evidence="1">The sequence shown here is derived from an EMBL/GenBank/DDBJ whole genome shotgun (WGS) entry which is preliminary data.</text>
</comment>
<dbReference type="EMBL" id="CAUOFW020001280">
    <property type="protein sequence ID" value="CAK9143093.1"/>
    <property type="molecule type" value="Genomic_DNA"/>
</dbReference>